<evidence type="ECO:0000313" key="2">
    <source>
        <dbReference type="Proteomes" id="UP000727993"/>
    </source>
</evidence>
<name>A0A936NCI7_9ACTN</name>
<comment type="caution">
    <text evidence="1">The sequence shown here is derived from an EMBL/GenBank/DDBJ whole genome shotgun (WGS) entry which is preliminary data.</text>
</comment>
<dbReference type="EMBL" id="JADJZA010000006">
    <property type="protein sequence ID" value="MBK9297181.1"/>
    <property type="molecule type" value="Genomic_DNA"/>
</dbReference>
<organism evidence="1 2">
    <name type="scientific">Candidatus Neomicrothrix subdominans</name>
    <dbReference type="NCBI Taxonomy" id="2954438"/>
    <lineage>
        <taxon>Bacteria</taxon>
        <taxon>Bacillati</taxon>
        <taxon>Actinomycetota</taxon>
        <taxon>Acidimicrobiia</taxon>
        <taxon>Acidimicrobiales</taxon>
        <taxon>Microthrixaceae</taxon>
        <taxon>Candidatus Neomicrothrix</taxon>
    </lineage>
</organism>
<evidence type="ECO:0000313" key="1">
    <source>
        <dbReference type="EMBL" id="MBK9297181.1"/>
    </source>
</evidence>
<reference evidence="1 2" key="1">
    <citation type="submission" date="2020-10" db="EMBL/GenBank/DDBJ databases">
        <title>Connecting structure to function with the recovery of over 1000 high-quality activated sludge metagenome-assembled genomes encoding full-length rRNA genes using long-read sequencing.</title>
        <authorList>
            <person name="Singleton C.M."/>
            <person name="Petriglieri F."/>
            <person name="Kristensen J.M."/>
            <person name="Kirkegaard R.H."/>
            <person name="Michaelsen T.Y."/>
            <person name="Andersen M.H."/>
            <person name="Karst S.M."/>
            <person name="Dueholm M.S."/>
            <person name="Nielsen P.H."/>
            <person name="Albertsen M."/>
        </authorList>
    </citation>
    <scope>NUCLEOTIDE SEQUENCE [LARGE SCALE GENOMIC DNA]</scope>
    <source>
        <strain evidence="1">Lyne_18-Q3-R50-59_MAXAC.006</strain>
    </source>
</reference>
<gene>
    <name evidence="1" type="ORF">IPN02_10190</name>
</gene>
<proteinExistence type="predicted"/>
<protein>
    <submittedName>
        <fullName evidence="1">Uncharacterized protein</fullName>
    </submittedName>
</protein>
<dbReference type="Proteomes" id="UP000727993">
    <property type="component" value="Unassembled WGS sequence"/>
</dbReference>
<dbReference type="AlphaFoldDB" id="A0A936NCI7"/>
<sequence length="73" mass="7912">MGSPEEFFVDAPSPSLPGFPAPAAGELYLEMHWVTHTAQAKTKAGNRRSEALLREVEWWANAAAGGRPDATYP</sequence>
<accession>A0A936NCI7</accession>